<feature type="domain" description="HTH luxR-type" evidence="2">
    <location>
        <begin position="705"/>
        <end position="770"/>
    </location>
</feature>
<dbReference type="Proteomes" id="UP000192929">
    <property type="component" value="Unassembled WGS sequence"/>
</dbReference>
<dbReference type="AlphaFoldDB" id="A0A1X7CDH2"/>
<dbReference type="GO" id="GO:0006355">
    <property type="term" value="P:regulation of DNA-templated transcription"/>
    <property type="evidence" value="ECO:0007669"/>
    <property type="project" value="InterPro"/>
</dbReference>
<dbReference type="SUPFAM" id="SSF48452">
    <property type="entry name" value="TPR-like"/>
    <property type="match status" value="1"/>
</dbReference>
<evidence type="ECO:0000256" key="1">
    <source>
        <dbReference type="SAM" id="MobiDB-lite"/>
    </source>
</evidence>
<dbReference type="InterPro" id="IPR036388">
    <property type="entry name" value="WH-like_DNA-bd_sf"/>
</dbReference>
<dbReference type="PROSITE" id="PS50043">
    <property type="entry name" value="HTH_LUXR_2"/>
    <property type="match status" value="1"/>
</dbReference>
<dbReference type="Gene3D" id="1.10.10.10">
    <property type="entry name" value="Winged helix-like DNA-binding domain superfamily/Winged helix DNA-binding domain"/>
    <property type="match status" value="1"/>
</dbReference>
<protein>
    <submittedName>
        <fullName evidence="3">Predicted ATPase</fullName>
    </submittedName>
</protein>
<feature type="compositionally biased region" description="Low complexity" evidence="1">
    <location>
        <begin position="7"/>
        <end position="20"/>
    </location>
</feature>
<dbReference type="PANTHER" id="PTHR47691:SF3">
    <property type="entry name" value="HTH-TYPE TRANSCRIPTIONAL REGULATOR RV0890C-RELATED"/>
    <property type="match status" value="1"/>
</dbReference>
<dbReference type="InterPro" id="IPR016032">
    <property type="entry name" value="Sig_transdc_resp-reg_C-effctor"/>
</dbReference>
<dbReference type="EMBL" id="FXAC01000002">
    <property type="protein sequence ID" value="SME94459.1"/>
    <property type="molecule type" value="Genomic_DNA"/>
</dbReference>
<feature type="region of interest" description="Disordered" evidence="1">
    <location>
        <begin position="1"/>
        <end position="34"/>
    </location>
</feature>
<dbReference type="SUPFAM" id="SSF52540">
    <property type="entry name" value="P-loop containing nucleoside triphosphate hydrolases"/>
    <property type="match status" value="1"/>
</dbReference>
<dbReference type="GO" id="GO:0003677">
    <property type="term" value="F:DNA binding"/>
    <property type="evidence" value="ECO:0007669"/>
    <property type="project" value="InterPro"/>
</dbReference>
<dbReference type="Gene3D" id="1.25.40.10">
    <property type="entry name" value="Tetratricopeptide repeat domain"/>
    <property type="match status" value="1"/>
</dbReference>
<dbReference type="SUPFAM" id="SSF46894">
    <property type="entry name" value="C-terminal effector domain of the bipartite response regulators"/>
    <property type="match status" value="1"/>
</dbReference>
<dbReference type="PRINTS" id="PR00038">
    <property type="entry name" value="HTHLUXR"/>
</dbReference>
<evidence type="ECO:0000313" key="4">
    <source>
        <dbReference type="Proteomes" id="UP000192929"/>
    </source>
</evidence>
<gene>
    <name evidence="3" type="ORF">SAMN06296028_102223</name>
</gene>
<dbReference type="SMART" id="SM00421">
    <property type="entry name" value="HTH_LUXR"/>
    <property type="match status" value="1"/>
</dbReference>
<dbReference type="PANTHER" id="PTHR47691">
    <property type="entry name" value="REGULATOR-RELATED"/>
    <property type="match status" value="1"/>
</dbReference>
<proteinExistence type="predicted"/>
<dbReference type="Pfam" id="PF00196">
    <property type="entry name" value="GerE"/>
    <property type="match status" value="1"/>
</dbReference>
<accession>A0A1X7CDH2</accession>
<name>A0A1X7CDH2_9MICC</name>
<organism evidence="3 4">
    <name type="scientific">Kocuria marina subsp. indica</name>
    <dbReference type="NCBI Taxonomy" id="1049583"/>
    <lineage>
        <taxon>Bacteria</taxon>
        <taxon>Bacillati</taxon>
        <taxon>Actinomycetota</taxon>
        <taxon>Actinomycetes</taxon>
        <taxon>Micrococcales</taxon>
        <taxon>Micrococcaceae</taxon>
        <taxon>Kocuria</taxon>
    </lineage>
</organism>
<dbReference type="InterPro" id="IPR027417">
    <property type="entry name" value="P-loop_NTPase"/>
</dbReference>
<dbReference type="PROSITE" id="PS00622">
    <property type="entry name" value="HTH_LUXR_1"/>
    <property type="match status" value="1"/>
</dbReference>
<sequence length="772" mass="85311">MVNRVGSQSFATSSTASTSSVGRRRELKEARATVSRSRLTTLTGPGGVGKTRLGMEVGQRLQTHFRDGAWMVDLGSLNPGAPISPIVASALAIQDQSNRGALERVTDYLQDKELLLFLDNCEHVLSGAGELVDRVLATAPGVRILTTSREPLSMAGEAIYPVPPLATPSVEDDHAVQDLERFESIALFVDRARNVVGDFAITPENQRAVIELCTRLDGMPLAIELAVARLQSMSVTQLLDRLDQRFRLLSRGSRTAQPRHRTLQALIDWSYELCTPEEQVLWQRLSVFPSSFDLEAAEEIWSFDGLVPDLVLDLLDRLVAKSILLTERNGEAVRYRQLMTVREYGADRLNDGAATELRRRHRDCFLRRAETMVEQWSTPRQGEFILRARTERPNSMAALQWSVATPGEINAAARLAVALRHHWVSDGYLSEGRFWLDRVLGEYDDAPERHERGSALWVVAWVSLLQGDHEAGAEYLAECRRVATALGDDGLLAHTEHWSGLYGIFTGDLSSAIVHYERAVAAHDRVGDLSARLTAQFQLGMAQVFHGDPRIALATCDRAIKSAAEHGELWTRAYSLWISGIGLWMMGDHSAARAAAKDALTIQKNFHDAICTALTTELLSWVAASTRDFPRAVELSGAAASVWRSLGTTIRAFGPHIDEISRASAKRVGQGLEPGTSDSSPFEHKRLTKEEAIAVALAEPQDADQETDIQPLTRKEWQVAQLVARGLTNRQVAEELVVSPRTVDGHVGRILTKLDVTTRMHIASWVDGRRGM</sequence>
<dbReference type="Gene3D" id="3.40.50.300">
    <property type="entry name" value="P-loop containing nucleotide triphosphate hydrolases"/>
    <property type="match status" value="1"/>
</dbReference>
<evidence type="ECO:0000259" key="2">
    <source>
        <dbReference type="PROSITE" id="PS50043"/>
    </source>
</evidence>
<dbReference type="InterPro" id="IPR011990">
    <property type="entry name" value="TPR-like_helical_dom_sf"/>
</dbReference>
<reference evidence="4" key="1">
    <citation type="submission" date="2017-04" db="EMBL/GenBank/DDBJ databases">
        <authorList>
            <person name="Varghese N."/>
            <person name="Submissions S."/>
        </authorList>
    </citation>
    <scope>NUCLEOTIDE SEQUENCE [LARGE SCALE GENOMIC DNA]</scope>
    <source>
        <strain evidence="4">NIO-1021</strain>
    </source>
</reference>
<evidence type="ECO:0000313" key="3">
    <source>
        <dbReference type="EMBL" id="SME94459.1"/>
    </source>
</evidence>
<dbReference type="PRINTS" id="PR00364">
    <property type="entry name" value="DISEASERSIST"/>
</dbReference>
<dbReference type="InterPro" id="IPR000792">
    <property type="entry name" value="Tscrpt_reg_LuxR_C"/>
</dbReference>
<keyword evidence="4" id="KW-1185">Reference proteome</keyword>
<dbReference type="CDD" id="cd06170">
    <property type="entry name" value="LuxR_C_like"/>
    <property type="match status" value="1"/>
</dbReference>